<name>A0ABS6JY22_9BACI</name>
<dbReference type="PANTHER" id="PTHR43479:SF11">
    <property type="entry name" value="ACREF_ENVCD OPERON REPRESSOR-RELATED"/>
    <property type="match status" value="1"/>
</dbReference>
<gene>
    <name evidence="5" type="ORF">KS407_14025</name>
</gene>
<evidence type="ECO:0000256" key="2">
    <source>
        <dbReference type="ARBA" id="ARBA00023125"/>
    </source>
</evidence>
<keyword evidence="1" id="KW-0678">Repressor</keyword>
<dbReference type="PRINTS" id="PR00455">
    <property type="entry name" value="HTHTETR"/>
</dbReference>
<dbReference type="EMBL" id="JAHQCR010000053">
    <property type="protein sequence ID" value="MBU9722549.1"/>
    <property type="molecule type" value="Genomic_DNA"/>
</dbReference>
<dbReference type="RefSeq" id="WP_088074743.1">
    <property type="nucleotide sequence ID" value="NZ_JAHQCR010000053.1"/>
</dbReference>
<evidence type="ECO:0000313" key="5">
    <source>
        <dbReference type="EMBL" id="MBU9722549.1"/>
    </source>
</evidence>
<dbReference type="Proteomes" id="UP000790580">
    <property type="component" value="Unassembled WGS sequence"/>
</dbReference>
<dbReference type="InterPro" id="IPR009057">
    <property type="entry name" value="Homeodomain-like_sf"/>
</dbReference>
<comment type="caution">
    <text evidence="5">The sequence shown here is derived from an EMBL/GenBank/DDBJ whole genome shotgun (WGS) entry which is preliminary data.</text>
</comment>
<organism evidence="5 6">
    <name type="scientific">Evansella alkalicola</name>
    <dbReference type="NCBI Taxonomy" id="745819"/>
    <lineage>
        <taxon>Bacteria</taxon>
        <taxon>Bacillati</taxon>
        <taxon>Bacillota</taxon>
        <taxon>Bacilli</taxon>
        <taxon>Bacillales</taxon>
        <taxon>Bacillaceae</taxon>
        <taxon>Evansella</taxon>
    </lineage>
</organism>
<feature type="DNA-binding region" description="H-T-H motif" evidence="3">
    <location>
        <begin position="45"/>
        <end position="64"/>
    </location>
</feature>
<keyword evidence="6" id="KW-1185">Reference proteome</keyword>
<dbReference type="InterPro" id="IPR036271">
    <property type="entry name" value="Tet_transcr_reg_TetR-rel_C_sf"/>
</dbReference>
<accession>A0ABS6JY22</accession>
<dbReference type="InterPro" id="IPR050624">
    <property type="entry name" value="HTH-type_Tx_Regulator"/>
</dbReference>
<evidence type="ECO:0000256" key="1">
    <source>
        <dbReference type="ARBA" id="ARBA00022491"/>
    </source>
</evidence>
<dbReference type="InterPro" id="IPR001647">
    <property type="entry name" value="HTH_TetR"/>
</dbReference>
<dbReference type="PANTHER" id="PTHR43479">
    <property type="entry name" value="ACREF/ENVCD OPERON REPRESSOR-RELATED"/>
    <property type="match status" value="1"/>
</dbReference>
<evidence type="ECO:0000256" key="3">
    <source>
        <dbReference type="PROSITE-ProRule" id="PRU00335"/>
    </source>
</evidence>
<dbReference type="SUPFAM" id="SSF46689">
    <property type="entry name" value="Homeodomain-like"/>
    <property type="match status" value="1"/>
</dbReference>
<evidence type="ECO:0000313" key="6">
    <source>
        <dbReference type="Proteomes" id="UP000790580"/>
    </source>
</evidence>
<dbReference type="Gene3D" id="1.10.10.60">
    <property type="entry name" value="Homeodomain-like"/>
    <property type="match status" value="1"/>
</dbReference>
<sequence>MAIIEKQEYDITTVIQSDNDLNEKQKNILLACIDVMAINGYNSSRTSEIAKLAGVSEGTLFRYYPTKKELLLALLPQLIVSFFKPIIEDMFAKAKDSHKESLKNEIKRHYLHRLDLIDKNEKILKIIVLESIYHQELQKSIQKLMDETIFPSLDLLIQKQQESNNLRKVETRTISRTLVSQLFGYYFLSKYFPYIYPRDDEHEIDKLIDIILHGIKK</sequence>
<protein>
    <submittedName>
        <fullName evidence="5">TetR/AcrR family transcriptional regulator</fullName>
    </submittedName>
</protein>
<proteinExistence type="predicted"/>
<dbReference type="PROSITE" id="PS50977">
    <property type="entry name" value="HTH_TETR_2"/>
    <property type="match status" value="1"/>
</dbReference>
<evidence type="ECO:0000259" key="4">
    <source>
        <dbReference type="PROSITE" id="PS50977"/>
    </source>
</evidence>
<feature type="domain" description="HTH tetR-type" evidence="4">
    <location>
        <begin position="22"/>
        <end position="82"/>
    </location>
</feature>
<dbReference type="SUPFAM" id="SSF48498">
    <property type="entry name" value="Tetracyclin repressor-like, C-terminal domain"/>
    <property type="match status" value="1"/>
</dbReference>
<dbReference type="Pfam" id="PF00440">
    <property type="entry name" value="TetR_N"/>
    <property type="match status" value="1"/>
</dbReference>
<dbReference type="Gene3D" id="1.10.357.10">
    <property type="entry name" value="Tetracycline Repressor, domain 2"/>
    <property type="match status" value="1"/>
</dbReference>
<reference evidence="5 6" key="1">
    <citation type="submission" date="2021-06" db="EMBL/GenBank/DDBJ databases">
        <title>Bacillus sp. RD4P76, an endophyte from a halophyte.</title>
        <authorList>
            <person name="Sun J.-Q."/>
        </authorList>
    </citation>
    <scope>NUCLEOTIDE SEQUENCE [LARGE SCALE GENOMIC DNA]</scope>
    <source>
        <strain evidence="5 6">JCM 17098</strain>
    </source>
</reference>
<keyword evidence="2 3" id="KW-0238">DNA-binding</keyword>